<accession>A0ABC8JSP9</accession>
<organism evidence="1 2">
    <name type="scientific">Eruca vesicaria subsp. sativa</name>
    <name type="common">Garden rocket</name>
    <name type="synonym">Eruca sativa</name>
    <dbReference type="NCBI Taxonomy" id="29727"/>
    <lineage>
        <taxon>Eukaryota</taxon>
        <taxon>Viridiplantae</taxon>
        <taxon>Streptophyta</taxon>
        <taxon>Embryophyta</taxon>
        <taxon>Tracheophyta</taxon>
        <taxon>Spermatophyta</taxon>
        <taxon>Magnoliopsida</taxon>
        <taxon>eudicotyledons</taxon>
        <taxon>Gunneridae</taxon>
        <taxon>Pentapetalae</taxon>
        <taxon>rosids</taxon>
        <taxon>malvids</taxon>
        <taxon>Brassicales</taxon>
        <taxon>Brassicaceae</taxon>
        <taxon>Brassiceae</taxon>
        <taxon>Eruca</taxon>
    </lineage>
</organism>
<comment type="caution">
    <text evidence="1">The sequence shown here is derived from an EMBL/GenBank/DDBJ whole genome shotgun (WGS) entry which is preliminary data.</text>
</comment>
<proteinExistence type="predicted"/>
<sequence>FLKTIRCCCNHVLIASVHCVGSLFLNATSGTHVYFDKETTPGEVNFNQLVARDTGIPSAAPLLRGYPKAEPLTICELNSFTITAPTQELTSYALESYSPITDDTVEGTFVWFDGVMTKLHGLRASAAGQMLAEQGVNPEESGLPPFIAEIEGETYTFQVRVTAYNFSENHKTLTITRIVDDIDFEPLPDVDEDL</sequence>
<keyword evidence="2" id="KW-1185">Reference proteome</keyword>
<gene>
    <name evidence="1" type="ORF">ERUC_LOCUS12931</name>
</gene>
<dbReference type="Gene3D" id="2.40.50.140">
    <property type="entry name" value="Nucleic acid-binding proteins"/>
    <property type="match status" value="1"/>
</dbReference>
<evidence type="ECO:0000313" key="2">
    <source>
        <dbReference type="Proteomes" id="UP001642260"/>
    </source>
</evidence>
<dbReference type="InterPro" id="IPR012340">
    <property type="entry name" value="NA-bd_OB-fold"/>
</dbReference>
<name>A0ABC8JSP9_ERUVS</name>
<feature type="non-terminal residue" evidence="1">
    <location>
        <position position="1"/>
    </location>
</feature>
<dbReference type="Proteomes" id="UP001642260">
    <property type="component" value="Unassembled WGS sequence"/>
</dbReference>
<dbReference type="EMBL" id="CAKOAT010122044">
    <property type="protein sequence ID" value="CAH8333666.1"/>
    <property type="molecule type" value="Genomic_DNA"/>
</dbReference>
<evidence type="ECO:0000313" key="1">
    <source>
        <dbReference type="EMBL" id="CAH8333666.1"/>
    </source>
</evidence>
<dbReference type="AlphaFoldDB" id="A0ABC8JSP9"/>
<reference evidence="1 2" key="1">
    <citation type="submission" date="2022-03" db="EMBL/GenBank/DDBJ databases">
        <authorList>
            <person name="Macdonald S."/>
            <person name="Ahmed S."/>
            <person name="Newling K."/>
        </authorList>
    </citation>
    <scope>NUCLEOTIDE SEQUENCE [LARGE SCALE GENOMIC DNA]</scope>
</reference>
<protein>
    <submittedName>
        <fullName evidence="1">Uncharacterized protein</fullName>
    </submittedName>
</protein>